<feature type="transmembrane region" description="Helical" evidence="1">
    <location>
        <begin position="20"/>
        <end position="41"/>
    </location>
</feature>
<protein>
    <submittedName>
        <fullName evidence="3">C2H2-type domain-containing protein</fullName>
    </submittedName>
</protein>
<evidence type="ECO:0000256" key="1">
    <source>
        <dbReference type="SAM" id="Phobius"/>
    </source>
</evidence>
<organism evidence="2 3">
    <name type="scientific">Bursaphelenchus xylophilus</name>
    <name type="common">Pinewood nematode worm</name>
    <name type="synonym">Aphelenchoides xylophilus</name>
    <dbReference type="NCBI Taxonomy" id="6326"/>
    <lineage>
        <taxon>Eukaryota</taxon>
        <taxon>Metazoa</taxon>
        <taxon>Ecdysozoa</taxon>
        <taxon>Nematoda</taxon>
        <taxon>Chromadorea</taxon>
        <taxon>Rhabditida</taxon>
        <taxon>Tylenchina</taxon>
        <taxon>Tylenchomorpha</taxon>
        <taxon>Aphelenchoidea</taxon>
        <taxon>Aphelenchoididae</taxon>
        <taxon>Bursaphelenchus</taxon>
    </lineage>
</organism>
<name>A0A1I7S1Y1_BURXY</name>
<keyword evidence="1" id="KW-0472">Membrane</keyword>
<dbReference type="WBParaSite" id="BXY_0700900.1">
    <property type="protein sequence ID" value="BXY_0700900.1"/>
    <property type="gene ID" value="BXY_0700900"/>
</dbReference>
<dbReference type="AlphaFoldDB" id="A0A1I7S1Y1"/>
<evidence type="ECO:0000313" key="3">
    <source>
        <dbReference type="WBParaSite" id="BXY_0700900.1"/>
    </source>
</evidence>
<proteinExistence type="predicted"/>
<evidence type="ECO:0000313" key="2">
    <source>
        <dbReference type="Proteomes" id="UP000095284"/>
    </source>
</evidence>
<dbReference type="Proteomes" id="UP000095284">
    <property type="component" value="Unplaced"/>
</dbReference>
<keyword evidence="1" id="KW-1133">Transmembrane helix</keyword>
<reference evidence="3" key="1">
    <citation type="submission" date="2016-11" db="UniProtKB">
        <authorList>
            <consortium name="WormBaseParasite"/>
        </authorList>
    </citation>
    <scope>IDENTIFICATION</scope>
</reference>
<accession>A0A1I7S1Y1</accession>
<sequence>MQNETISQLDRNFEILSAGLAIFLAFMFFYFVSVGVLYFYLALVYPQRNRKAPDQDDSSLKRTERRAKPAENFIEFKKATYQAVFDCPREHCDTHSLSASTEYASKHREMSRKVGKFVKKGLKVEKDQISKKNSAEKAGNQLDIHLPARSLRFAACNSREMTWRRIYHASSHRGGRNPVSTRNALRTWALKIAAGLMQEFRWNKEDIFGG</sequence>
<keyword evidence="1" id="KW-0812">Transmembrane</keyword>